<dbReference type="EMBL" id="HBUE01013232">
    <property type="protein sequence ID" value="CAG6449455.1"/>
    <property type="molecule type" value="Transcribed_RNA"/>
</dbReference>
<evidence type="ECO:0000256" key="8">
    <source>
        <dbReference type="SAM" id="Phobius"/>
    </source>
</evidence>
<dbReference type="EMBL" id="HBUE01174795">
    <property type="protein sequence ID" value="CAG6517089.1"/>
    <property type="molecule type" value="Transcribed_RNA"/>
</dbReference>
<sequence length="224" mass="25853">MVVKTDYEFDNVLKIIKEYGKCSGIRLNSKKSSYVRINNCKLGPQILREETQIKSSKGKQATKGNKQVIEENVATLKFYRNMCIIFSFICILFSFIFYGSFGAFHYVLLIVTVSIHLSSYYFMISMSKPRYTDNGVVLDSGNDLNIEGGIAEHVKDIIILTAGAQLTSLLSTYFWCLLILAPLRAFWLMWKHFIGPWLCQRSEESNQFTEKKPNKNEKKIKRVR</sequence>
<dbReference type="PANTHER" id="PTHR13505:SF7">
    <property type="entry name" value="TRANSMEMBRANE PROTEIN 208"/>
    <property type="match status" value="1"/>
</dbReference>
<comment type="subcellular location">
    <subcellularLocation>
        <location evidence="1">Endoplasmic reticulum membrane</location>
        <topology evidence="1">Multi-pass membrane protein</topology>
    </subcellularLocation>
</comment>
<dbReference type="GO" id="GO:0005789">
    <property type="term" value="C:endoplasmic reticulum membrane"/>
    <property type="evidence" value="ECO:0007669"/>
    <property type="project" value="UniProtKB-SubCell"/>
</dbReference>
<keyword evidence="4 8" id="KW-0812">Transmembrane</keyword>
<evidence type="ECO:0000256" key="4">
    <source>
        <dbReference type="ARBA" id="ARBA00022692"/>
    </source>
</evidence>
<evidence type="ECO:0000256" key="6">
    <source>
        <dbReference type="ARBA" id="ARBA00022989"/>
    </source>
</evidence>
<protein>
    <recommendedName>
        <fullName evidence="3">Transmembrane protein 208</fullName>
    </recommendedName>
</protein>
<keyword evidence="5" id="KW-0256">Endoplasmic reticulum</keyword>
<comment type="similarity">
    <text evidence="2">Belongs to the TMEM208 family.</text>
</comment>
<reference evidence="9" key="1">
    <citation type="submission" date="2021-05" db="EMBL/GenBank/DDBJ databases">
        <authorList>
            <person name="Alioto T."/>
            <person name="Alioto T."/>
            <person name="Gomez Garrido J."/>
        </authorList>
    </citation>
    <scope>NUCLEOTIDE SEQUENCE</scope>
</reference>
<dbReference type="GO" id="GO:0005773">
    <property type="term" value="C:vacuole"/>
    <property type="evidence" value="ECO:0007669"/>
    <property type="project" value="GOC"/>
</dbReference>
<dbReference type="PANTHER" id="PTHR13505">
    <property type="entry name" value="TRANSMEMBRANE PROTEIN 208"/>
    <property type="match status" value="1"/>
</dbReference>
<feature type="transmembrane region" description="Helical" evidence="8">
    <location>
        <begin position="172"/>
        <end position="190"/>
    </location>
</feature>
<evidence type="ECO:0000256" key="1">
    <source>
        <dbReference type="ARBA" id="ARBA00004477"/>
    </source>
</evidence>
<evidence type="ECO:0000256" key="2">
    <source>
        <dbReference type="ARBA" id="ARBA00009950"/>
    </source>
</evidence>
<feature type="transmembrane region" description="Helical" evidence="8">
    <location>
        <begin position="78"/>
        <end position="98"/>
    </location>
</feature>
<evidence type="ECO:0000313" key="9">
    <source>
        <dbReference type="EMBL" id="CAG6449457.1"/>
    </source>
</evidence>
<dbReference type="EMBL" id="HBUE01280316">
    <property type="protein sequence ID" value="CAG6568613.1"/>
    <property type="molecule type" value="Transcribed_RNA"/>
</dbReference>
<organism evidence="9">
    <name type="scientific">Culex pipiens</name>
    <name type="common">House mosquito</name>
    <dbReference type="NCBI Taxonomy" id="7175"/>
    <lineage>
        <taxon>Eukaryota</taxon>
        <taxon>Metazoa</taxon>
        <taxon>Ecdysozoa</taxon>
        <taxon>Arthropoda</taxon>
        <taxon>Hexapoda</taxon>
        <taxon>Insecta</taxon>
        <taxon>Pterygota</taxon>
        <taxon>Neoptera</taxon>
        <taxon>Endopterygota</taxon>
        <taxon>Diptera</taxon>
        <taxon>Nematocera</taxon>
        <taxon>Culicoidea</taxon>
        <taxon>Culicidae</taxon>
        <taxon>Culicinae</taxon>
        <taxon>Culicini</taxon>
        <taxon>Culex</taxon>
        <taxon>Culex</taxon>
    </lineage>
</organism>
<name>A0A8D8EVG9_CULPI</name>
<dbReference type="AlphaFoldDB" id="A0A8D8EVG9"/>
<evidence type="ECO:0000256" key="7">
    <source>
        <dbReference type="ARBA" id="ARBA00023136"/>
    </source>
</evidence>
<accession>A0A8D8EVG9</accession>
<keyword evidence="7 8" id="KW-0472">Membrane</keyword>
<dbReference type="Pfam" id="PF05620">
    <property type="entry name" value="TMEM208_SND2"/>
    <property type="match status" value="1"/>
</dbReference>
<evidence type="ECO:0000256" key="3">
    <source>
        <dbReference type="ARBA" id="ARBA00015033"/>
    </source>
</evidence>
<keyword evidence="6 8" id="KW-1133">Transmembrane helix</keyword>
<proteinExistence type="inferred from homology"/>
<dbReference type="GO" id="GO:0006624">
    <property type="term" value="P:vacuolar protein processing"/>
    <property type="evidence" value="ECO:0007669"/>
    <property type="project" value="TreeGrafter"/>
</dbReference>
<evidence type="ECO:0000256" key="5">
    <source>
        <dbReference type="ARBA" id="ARBA00022824"/>
    </source>
</evidence>
<feature type="transmembrane region" description="Helical" evidence="8">
    <location>
        <begin position="104"/>
        <end position="123"/>
    </location>
</feature>
<dbReference type="EMBL" id="HBUE01013238">
    <property type="protein sequence ID" value="CAG6449457.1"/>
    <property type="molecule type" value="Transcribed_RNA"/>
</dbReference>
<dbReference type="InterPro" id="IPR008506">
    <property type="entry name" value="SND2/TMEM208"/>
</dbReference>